<name>A0ABD0X291_UMBPY</name>
<accession>A0ABD0X291</accession>
<protein>
    <recommendedName>
        <fullName evidence="4">Secreted protein</fullName>
    </recommendedName>
</protein>
<evidence type="ECO:0008006" key="4">
    <source>
        <dbReference type="Google" id="ProtNLM"/>
    </source>
</evidence>
<organism evidence="2 3">
    <name type="scientific">Umbra pygmaea</name>
    <name type="common">Eastern mudminnow</name>
    <dbReference type="NCBI Taxonomy" id="75934"/>
    <lineage>
        <taxon>Eukaryota</taxon>
        <taxon>Metazoa</taxon>
        <taxon>Chordata</taxon>
        <taxon>Craniata</taxon>
        <taxon>Vertebrata</taxon>
        <taxon>Euteleostomi</taxon>
        <taxon>Actinopterygii</taxon>
        <taxon>Neopterygii</taxon>
        <taxon>Teleostei</taxon>
        <taxon>Protacanthopterygii</taxon>
        <taxon>Esociformes</taxon>
        <taxon>Umbridae</taxon>
        <taxon>Umbra</taxon>
    </lineage>
</organism>
<keyword evidence="1" id="KW-0472">Membrane</keyword>
<dbReference type="EMBL" id="JAGEUA010000004">
    <property type="protein sequence ID" value="KAL0985326.1"/>
    <property type="molecule type" value="Genomic_DNA"/>
</dbReference>
<dbReference type="Proteomes" id="UP001557470">
    <property type="component" value="Unassembled WGS sequence"/>
</dbReference>
<dbReference type="AlphaFoldDB" id="A0ABD0X291"/>
<evidence type="ECO:0000313" key="3">
    <source>
        <dbReference type="Proteomes" id="UP001557470"/>
    </source>
</evidence>
<proteinExistence type="predicted"/>
<keyword evidence="1" id="KW-1133">Transmembrane helix</keyword>
<feature type="transmembrane region" description="Helical" evidence="1">
    <location>
        <begin position="6"/>
        <end position="28"/>
    </location>
</feature>
<reference evidence="2 3" key="1">
    <citation type="submission" date="2024-06" db="EMBL/GenBank/DDBJ databases">
        <authorList>
            <person name="Pan Q."/>
            <person name="Wen M."/>
            <person name="Jouanno E."/>
            <person name="Zahm M."/>
            <person name="Klopp C."/>
            <person name="Cabau C."/>
            <person name="Louis A."/>
            <person name="Berthelot C."/>
            <person name="Parey E."/>
            <person name="Roest Crollius H."/>
            <person name="Montfort J."/>
            <person name="Robinson-Rechavi M."/>
            <person name="Bouchez O."/>
            <person name="Lampietro C."/>
            <person name="Lopez Roques C."/>
            <person name="Donnadieu C."/>
            <person name="Postlethwait J."/>
            <person name="Bobe J."/>
            <person name="Verreycken H."/>
            <person name="Guiguen Y."/>
        </authorList>
    </citation>
    <scope>NUCLEOTIDE SEQUENCE [LARGE SCALE GENOMIC DNA]</scope>
    <source>
        <strain evidence="2">Up_M1</strain>
        <tissue evidence="2">Testis</tissue>
    </source>
</reference>
<evidence type="ECO:0000256" key="1">
    <source>
        <dbReference type="SAM" id="Phobius"/>
    </source>
</evidence>
<keyword evidence="3" id="KW-1185">Reference proteome</keyword>
<comment type="caution">
    <text evidence="2">The sequence shown here is derived from an EMBL/GenBank/DDBJ whole genome shotgun (WGS) entry which is preliminary data.</text>
</comment>
<evidence type="ECO:0000313" key="2">
    <source>
        <dbReference type="EMBL" id="KAL0985326.1"/>
    </source>
</evidence>
<gene>
    <name evidence="2" type="ORF">UPYG_G00155520</name>
</gene>
<keyword evidence="1" id="KW-0812">Transmembrane</keyword>
<sequence length="93" mass="10994">MTSFFVLPVFYCINSVCIAVQCVDFLILKRQDYGQAHVFPLHCFISIDFGTSRFSFFILHSKTRERGRLIEFQLERLEARKLMAIFKRPEGRI</sequence>